<accession>A0ACB8V4Q4</accession>
<organism evidence="1">
    <name type="scientific">Ophidiomyces ophidiicola</name>
    <dbReference type="NCBI Taxonomy" id="1387563"/>
    <lineage>
        <taxon>Eukaryota</taxon>
        <taxon>Fungi</taxon>
        <taxon>Dikarya</taxon>
        <taxon>Ascomycota</taxon>
        <taxon>Pezizomycotina</taxon>
        <taxon>Eurotiomycetes</taxon>
        <taxon>Eurotiomycetidae</taxon>
        <taxon>Onygenales</taxon>
        <taxon>Onygenaceae</taxon>
        <taxon>Ophidiomyces</taxon>
    </lineage>
</organism>
<evidence type="ECO:0000313" key="1">
    <source>
        <dbReference type="EMBL" id="KAI2392905.1"/>
    </source>
</evidence>
<sequence length="533" mass="60850">MPQLLTLVDEVIGIVQKISEDDPITECYDDNNELGLILKRHPDEAISLSNEKLHIFPFRDVKVCWRRLFADASLILACYEIKRNFKDVGTLSQRQHSAHFLDDGQCEKAIVKKIHPDAPWLISVIRILDMALIMTGAPRREKLIEDLILSLQNATEPDKEAFESYSKPMYGLDERNTQHKRLAYRPLFPMDSVPAPRLSYPVHRVSMMPFDEFTEHIWYSRTPLVITHAVDHWPAFSSRPWSSGDYWSQRTFGGRRLVPVEVGRSYTDDGWGQRIIPFGEFVTEYVWRAGKSNGLSNTESAEPQTGYLAQHNLLAQIPELRNDIFIPDYCFAEPPEAEPGTPVYKKKVLEREASKINGLQHCNSEREEGDDDGYDDGTAGPMINTWIGPSWTISPLHHDPYHNILVQVVGSKYIRLYSPHTPASQIYPRGMEMVDSLSSKSTSLYREKEDDDISRSASRGEEIDMSNTSQVDIAAIELSPAEAETWDATWPGFSDAKYVETVLREGECLYIPVGWWHYVRGLEAGISVSLWWN</sequence>
<gene>
    <name evidence="1" type="ORF">LOY88_000370</name>
</gene>
<dbReference type="EMBL" id="JALBCA010000004">
    <property type="protein sequence ID" value="KAI2392905.1"/>
    <property type="molecule type" value="Genomic_DNA"/>
</dbReference>
<name>A0ACB8V4Q4_9EURO</name>
<proteinExistence type="predicted"/>
<reference evidence="1" key="1">
    <citation type="journal article" date="2022" name="bioRxiv">
        <title>Population genetic analysis of Ophidiomyces ophidiicola, the causative agent of snake fungal disease, indicates recent introductions to the USA.</title>
        <authorList>
            <person name="Ladner J.T."/>
            <person name="Palmer J.M."/>
            <person name="Ettinger C.L."/>
            <person name="Stajich J.E."/>
            <person name="Farrell T.M."/>
            <person name="Glorioso B.M."/>
            <person name="Lawson B."/>
            <person name="Price S.J."/>
            <person name="Stengle A.G."/>
            <person name="Grear D.A."/>
            <person name="Lorch J.M."/>
        </authorList>
    </citation>
    <scope>NUCLEOTIDE SEQUENCE</scope>
    <source>
        <strain evidence="1">NWHC 24266-5</strain>
    </source>
</reference>
<comment type="caution">
    <text evidence="1">The sequence shown here is derived from an EMBL/GenBank/DDBJ whole genome shotgun (WGS) entry which is preliminary data.</text>
</comment>
<protein>
    <submittedName>
        <fullName evidence="1">Uncharacterized protein</fullName>
    </submittedName>
</protein>